<comment type="caution">
    <text evidence="1">The sequence shown here is derived from an EMBL/GenBank/DDBJ whole genome shotgun (WGS) entry which is preliminary data.</text>
</comment>
<accession>A0A0A5G564</accession>
<organism evidence="1 2">
    <name type="scientific">Pontibacillus litoralis JSM 072002</name>
    <dbReference type="NCBI Taxonomy" id="1385512"/>
    <lineage>
        <taxon>Bacteria</taxon>
        <taxon>Bacillati</taxon>
        <taxon>Bacillota</taxon>
        <taxon>Bacilli</taxon>
        <taxon>Bacillales</taxon>
        <taxon>Bacillaceae</taxon>
        <taxon>Pontibacillus</taxon>
    </lineage>
</organism>
<dbReference type="Proteomes" id="UP000030401">
    <property type="component" value="Unassembled WGS sequence"/>
</dbReference>
<gene>
    <name evidence="1" type="ORF">N784_10570</name>
</gene>
<protein>
    <submittedName>
        <fullName evidence="1">Uncharacterized protein</fullName>
    </submittedName>
</protein>
<evidence type="ECO:0000313" key="2">
    <source>
        <dbReference type="Proteomes" id="UP000030401"/>
    </source>
</evidence>
<sequence length="236" mass="26840">MKAANRMKKTKECIDAQKVYDWVVKEESDKLVGVDGWKFMKWDHDPCANDTGPFFDVECCISTGERTNSKCFEDPKSPRQDVYVTMPDGKKQTLQLVTIIKKVEVVLSFKRKKPGYGIEHYCATKVIQFPPEQLLLCAPEGTDVVCTILPSSQCFAFNEKCVTNEEKGFQIDLKLEVCQSIQVQANVKIEVDAKRCEPREILPLSAACHDGIQAEECKDVFPNREGKCDEENDEDW</sequence>
<dbReference type="EMBL" id="AVPG01000003">
    <property type="protein sequence ID" value="KGX88266.1"/>
    <property type="molecule type" value="Genomic_DNA"/>
</dbReference>
<dbReference type="AlphaFoldDB" id="A0A0A5G564"/>
<evidence type="ECO:0000313" key="1">
    <source>
        <dbReference type="EMBL" id="KGX88266.1"/>
    </source>
</evidence>
<proteinExistence type="predicted"/>
<keyword evidence="2" id="KW-1185">Reference proteome</keyword>
<name>A0A0A5G564_9BACI</name>
<reference evidence="1 2" key="1">
    <citation type="submission" date="2013-08" db="EMBL/GenBank/DDBJ databases">
        <authorList>
            <person name="Huang J."/>
            <person name="Wang G."/>
        </authorList>
    </citation>
    <scope>NUCLEOTIDE SEQUENCE [LARGE SCALE GENOMIC DNA]</scope>
    <source>
        <strain evidence="1 2">JSM 072002</strain>
    </source>
</reference>
<dbReference type="eggNOG" id="ENOG502Z946">
    <property type="taxonomic scope" value="Bacteria"/>
</dbReference>
<dbReference type="STRING" id="1385512.N784_10570"/>